<evidence type="ECO:0000256" key="2">
    <source>
        <dbReference type="ARBA" id="ARBA00005942"/>
    </source>
</evidence>
<gene>
    <name evidence="6" type="ORF">PICMEDRAFT_73487</name>
</gene>
<dbReference type="EMBL" id="KV454004">
    <property type="protein sequence ID" value="ODQ46010.1"/>
    <property type="molecule type" value="Genomic_DNA"/>
</dbReference>
<sequence length="112" mass="12623">MSGGSQVSVMSKFDNNIQLILTKFNEVLELLRLDGKDLETQAVEAIQIQSDTQIVVRLVEELLHLTKSLKEKWILGQVHRKSRDVLADNNYELYVKLNGILSDITEAAEGRG</sequence>
<evidence type="ECO:0000313" key="7">
    <source>
        <dbReference type="Proteomes" id="UP000094455"/>
    </source>
</evidence>
<accession>A0A1E3NIS6</accession>
<keyword evidence="3" id="KW-0805">Transcription regulation</keyword>
<dbReference type="GO" id="GO:0016592">
    <property type="term" value="C:mediator complex"/>
    <property type="evidence" value="ECO:0007669"/>
    <property type="project" value="InterPro"/>
</dbReference>
<name>A0A1E3NIS6_9ASCO</name>
<comment type="subcellular location">
    <subcellularLocation>
        <location evidence="1">Nucleus</location>
    </subcellularLocation>
</comment>
<dbReference type="GO" id="GO:0006357">
    <property type="term" value="P:regulation of transcription by RNA polymerase II"/>
    <property type="evidence" value="ECO:0007669"/>
    <property type="project" value="InterPro"/>
</dbReference>
<dbReference type="GO" id="GO:0003712">
    <property type="term" value="F:transcription coregulator activity"/>
    <property type="evidence" value="ECO:0007669"/>
    <property type="project" value="InterPro"/>
</dbReference>
<dbReference type="OrthoDB" id="203279at2759"/>
<keyword evidence="4" id="KW-0804">Transcription</keyword>
<comment type="similarity">
    <text evidence="2">Belongs to the Mediator complex subunit 22 family.</text>
</comment>
<evidence type="ECO:0008006" key="8">
    <source>
        <dbReference type="Google" id="ProtNLM"/>
    </source>
</evidence>
<dbReference type="InterPro" id="IPR009332">
    <property type="entry name" value="Med22"/>
</dbReference>
<dbReference type="GeneID" id="30181182"/>
<evidence type="ECO:0000313" key="6">
    <source>
        <dbReference type="EMBL" id="ODQ46010.1"/>
    </source>
</evidence>
<keyword evidence="5" id="KW-0539">Nucleus</keyword>
<proteinExistence type="inferred from homology"/>
<dbReference type="RefSeq" id="XP_019017123.1">
    <property type="nucleotide sequence ID" value="XM_019164495.1"/>
</dbReference>
<evidence type="ECO:0000256" key="4">
    <source>
        <dbReference type="ARBA" id="ARBA00023163"/>
    </source>
</evidence>
<dbReference type="Gene3D" id="6.10.280.160">
    <property type="entry name" value="Mediator of RNA polymerase II transcription subunit 22"/>
    <property type="match status" value="1"/>
</dbReference>
<dbReference type="Proteomes" id="UP000094455">
    <property type="component" value="Unassembled WGS sequence"/>
</dbReference>
<keyword evidence="7" id="KW-1185">Reference proteome</keyword>
<dbReference type="AlphaFoldDB" id="A0A1E3NIS6"/>
<evidence type="ECO:0000256" key="5">
    <source>
        <dbReference type="ARBA" id="ARBA00023242"/>
    </source>
</evidence>
<evidence type="ECO:0000256" key="3">
    <source>
        <dbReference type="ARBA" id="ARBA00023015"/>
    </source>
</evidence>
<protein>
    <recommendedName>
        <fullName evidence="8">Mediator of RNA polymerase II transcription subunit 22</fullName>
    </recommendedName>
</protein>
<dbReference type="Pfam" id="PF06179">
    <property type="entry name" value="Med22"/>
    <property type="match status" value="1"/>
</dbReference>
<reference evidence="6 7" key="1">
    <citation type="journal article" date="2016" name="Proc. Natl. Acad. Sci. U.S.A.">
        <title>Comparative genomics of biotechnologically important yeasts.</title>
        <authorList>
            <person name="Riley R."/>
            <person name="Haridas S."/>
            <person name="Wolfe K.H."/>
            <person name="Lopes M.R."/>
            <person name="Hittinger C.T."/>
            <person name="Goeker M."/>
            <person name="Salamov A.A."/>
            <person name="Wisecaver J.H."/>
            <person name="Long T.M."/>
            <person name="Calvey C.H."/>
            <person name="Aerts A.L."/>
            <person name="Barry K.W."/>
            <person name="Choi C."/>
            <person name="Clum A."/>
            <person name="Coughlan A.Y."/>
            <person name="Deshpande S."/>
            <person name="Douglass A.P."/>
            <person name="Hanson S.J."/>
            <person name="Klenk H.-P."/>
            <person name="LaButti K.M."/>
            <person name="Lapidus A."/>
            <person name="Lindquist E.A."/>
            <person name="Lipzen A.M."/>
            <person name="Meier-Kolthoff J.P."/>
            <person name="Ohm R.A."/>
            <person name="Otillar R.P."/>
            <person name="Pangilinan J.L."/>
            <person name="Peng Y."/>
            <person name="Rokas A."/>
            <person name="Rosa C.A."/>
            <person name="Scheuner C."/>
            <person name="Sibirny A.A."/>
            <person name="Slot J.C."/>
            <person name="Stielow J.B."/>
            <person name="Sun H."/>
            <person name="Kurtzman C.P."/>
            <person name="Blackwell M."/>
            <person name="Grigoriev I.V."/>
            <person name="Jeffries T.W."/>
        </authorList>
    </citation>
    <scope>NUCLEOTIDE SEQUENCE [LARGE SCALE GENOMIC DNA]</scope>
    <source>
        <strain evidence="6 7">NRRL Y-2026</strain>
    </source>
</reference>
<organism evidence="6 7">
    <name type="scientific">Pichia membranifaciens NRRL Y-2026</name>
    <dbReference type="NCBI Taxonomy" id="763406"/>
    <lineage>
        <taxon>Eukaryota</taxon>
        <taxon>Fungi</taxon>
        <taxon>Dikarya</taxon>
        <taxon>Ascomycota</taxon>
        <taxon>Saccharomycotina</taxon>
        <taxon>Pichiomycetes</taxon>
        <taxon>Pichiales</taxon>
        <taxon>Pichiaceae</taxon>
        <taxon>Pichia</taxon>
    </lineage>
</organism>
<dbReference type="STRING" id="763406.A0A1E3NIS6"/>
<evidence type="ECO:0000256" key="1">
    <source>
        <dbReference type="ARBA" id="ARBA00004123"/>
    </source>
</evidence>